<dbReference type="EMBL" id="LZTJ01000001">
    <property type="protein sequence ID" value="OBP82471.1"/>
    <property type="molecule type" value="Genomic_DNA"/>
</dbReference>
<name>A0A1A5IU08_RHILI</name>
<dbReference type="PANTHER" id="PTHR33653:SF1">
    <property type="entry name" value="RIBONUCLEASE VAPC2"/>
    <property type="match status" value="1"/>
</dbReference>
<evidence type="ECO:0000256" key="8">
    <source>
        <dbReference type="HAMAP-Rule" id="MF_00265"/>
    </source>
</evidence>
<reference evidence="11" key="1">
    <citation type="submission" date="2016-06" db="EMBL/GenBank/DDBJ databases">
        <title>NZP2037 Pacbio-Illumina hybrid assembly.</title>
        <authorList>
            <person name="Ramsay J.P."/>
        </authorList>
    </citation>
    <scope>NUCLEOTIDE SEQUENCE [LARGE SCALE GENOMIC DNA]</scope>
    <source>
        <strain evidence="11">R7ANS::ICEMlSym2042</strain>
    </source>
</reference>
<evidence type="ECO:0000313" key="10">
    <source>
        <dbReference type="EMBL" id="OBP82471.1"/>
    </source>
</evidence>
<dbReference type="InterPro" id="IPR022907">
    <property type="entry name" value="VapC_family"/>
</dbReference>
<dbReference type="GO" id="GO:0000287">
    <property type="term" value="F:magnesium ion binding"/>
    <property type="evidence" value="ECO:0007669"/>
    <property type="project" value="UniProtKB-UniRule"/>
</dbReference>
<evidence type="ECO:0000256" key="7">
    <source>
        <dbReference type="ARBA" id="ARBA00038093"/>
    </source>
</evidence>
<keyword evidence="5 8" id="KW-0378">Hydrolase</keyword>
<dbReference type="GO" id="GO:0016787">
    <property type="term" value="F:hydrolase activity"/>
    <property type="evidence" value="ECO:0007669"/>
    <property type="project" value="UniProtKB-KW"/>
</dbReference>
<evidence type="ECO:0000256" key="3">
    <source>
        <dbReference type="ARBA" id="ARBA00022722"/>
    </source>
</evidence>
<evidence type="ECO:0000259" key="9">
    <source>
        <dbReference type="Pfam" id="PF01850"/>
    </source>
</evidence>
<dbReference type="CDD" id="cd18731">
    <property type="entry name" value="PIN_NgFitB-like"/>
    <property type="match status" value="1"/>
</dbReference>
<comment type="caution">
    <text evidence="8">Lacks conserved residue(s) required for the propagation of feature annotation.</text>
</comment>
<evidence type="ECO:0000256" key="2">
    <source>
        <dbReference type="ARBA" id="ARBA00022649"/>
    </source>
</evidence>
<feature type="binding site" evidence="8">
    <location>
        <position position="5"/>
    </location>
    <ligand>
        <name>Mg(2+)</name>
        <dbReference type="ChEBI" id="CHEBI:18420"/>
    </ligand>
</feature>
<proteinExistence type="inferred from homology"/>
<sequence length="137" mass="14996">MIFVDTNVISESLKKTPDPAVLAWLVRNDAELALPTVTIAEIAFGIQKIRPDERSDRLEQGLSRWRHRFADRIFGLTEEAALAYGEIMGAATRQGPGMSAPNGMIAAIARVNGGRLATRNLNDFGATSLDLISPWNF</sequence>
<keyword evidence="3 8" id="KW-0540">Nuclease</keyword>
<dbReference type="GO" id="GO:0004540">
    <property type="term" value="F:RNA nuclease activity"/>
    <property type="evidence" value="ECO:0007669"/>
    <property type="project" value="InterPro"/>
</dbReference>
<comment type="similarity">
    <text evidence="7 8">Belongs to the PINc/VapC protein family.</text>
</comment>
<dbReference type="OrthoDB" id="5458135at2"/>
<keyword evidence="2 8" id="KW-1277">Toxin-antitoxin system</keyword>
<protein>
    <recommendedName>
        <fullName evidence="8">Ribonuclease VapC</fullName>
        <shortName evidence="8">RNase VapC</shortName>
        <ecNumber evidence="8">3.1.-.-</ecNumber>
    </recommendedName>
    <alternativeName>
        <fullName evidence="8">Toxin VapC</fullName>
    </alternativeName>
</protein>
<organism evidence="10 11">
    <name type="scientific">Rhizobium loti</name>
    <name type="common">Mesorhizobium loti</name>
    <dbReference type="NCBI Taxonomy" id="381"/>
    <lineage>
        <taxon>Bacteria</taxon>
        <taxon>Pseudomonadati</taxon>
        <taxon>Pseudomonadota</taxon>
        <taxon>Alphaproteobacteria</taxon>
        <taxon>Hyphomicrobiales</taxon>
        <taxon>Phyllobacteriaceae</taxon>
        <taxon>Mesorhizobium</taxon>
    </lineage>
</organism>
<dbReference type="RefSeq" id="WP_032932637.1">
    <property type="nucleotide sequence ID" value="NZ_LZTH01000002.1"/>
</dbReference>
<dbReference type="InterPro" id="IPR002716">
    <property type="entry name" value="PIN_dom"/>
</dbReference>
<dbReference type="InterPro" id="IPR029060">
    <property type="entry name" value="PIN-like_dom_sf"/>
</dbReference>
<dbReference type="HAMAP" id="MF_00265">
    <property type="entry name" value="VapC_Nob1"/>
    <property type="match status" value="1"/>
</dbReference>
<dbReference type="SUPFAM" id="SSF88723">
    <property type="entry name" value="PIN domain-like"/>
    <property type="match status" value="1"/>
</dbReference>
<evidence type="ECO:0000256" key="1">
    <source>
        <dbReference type="ARBA" id="ARBA00001946"/>
    </source>
</evidence>
<evidence type="ECO:0000256" key="5">
    <source>
        <dbReference type="ARBA" id="ARBA00022801"/>
    </source>
</evidence>
<evidence type="ECO:0000256" key="4">
    <source>
        <dbReference type="ARBA" id="ARBA00022723"/>
    </source>
</evidence>
<dbReference type="InterPro" id="IPR050556">
    <property type="entry name" value="Type_II_TA_system_RNase"/>
</dbReference>
<comment type="cofactor">
    <cofactor evidence="1 8">
        <name>Mg(2+)</name>
        <dbReference type="ChEBI" id="CHEBI:18420"/>
    </cofactor>
</comment>
<dbReference type="GeneID" id="66680709"/>
<dbReference type="PANTHER" id="PTHR33653">
    <property type="entry name" value="RIBONUCLEASE VAPC2"/>
    <property type="match status" value="1"/>
</dbReference>
<dbReference type="AlphaFoldDB" id="A0A1A5IU08"/>
<feature type="domain" description="PIN" evidence="9">
    <location>
        <begin position="2"/>
        <end position="120"/>
    </location>
</feature>
<evidence type="ECO:0000256" key="6">
    <source>
        <dbReference type="ARBA" id="ARBA00022842"/>
    </source>
</evidence>
<comment type="caution">
    <text evidence="10">The sequence shown here is derived from an EMBL/GenBank/DDBJ whole genome shotgun (WGS) entry which is preliminary data.</text>
</comment>
<keyword evidence="6 8" id="KW-0460">Magnesium</keyword>
<dbReference type="Pfam" id="PF01850">
    <property type="entry name" value="PIN"/>
    <property type="match status" value="1"/>
</dbReference>
<keyword evidence="4 8" id="KW-0479">Metal-binding</keyword>
<keyword evidence="8" id="KW-0800">Toxin</keyword>
<gene>
    <name evidence="8" type="primary">vapC</name>
    <name evidence="10" type="ORF">BAE39_02635</name>
</gene>
<dbReference type="GO" id="GO:0090729">
    <property type="term" value="F:toxin activity"/>
    <property type="evidence" value="ECO:0007669"/>
    <property type="project" value="UniProtKB-KW"/>
</dbReference>
<comment type="function">
    <text evidence="8">Toxic component of a toxin-antitoxin (TA) system. An RNase.</text>
</comment>
<dbReference type="Gene3D" id="3.40.50.1010">
    <property type="entry name" value="5'-nuclease"/>
    <property type="match status" value="1"/>
</dbReference>
<evidence type="ECO:0000313" key="11">
    <source>
        <dbReference type="Proteomes" id="UP000093748"/>
    </source>
</evidence>
<dbReference type="Proteomes" id="UP000093748">
    <property type="component" value="Unassembled WGS sequence"/>
</dbReference>
<accession>A0A1A5IU08</accession>
<dbReference type="EC" id="3.1.-.-" evidence="8"/>